<evidence type="ECO:0000313" key="2">
    <source>
        <dbReference type="Proteomes" id="UP000001692"/>
    </source>
</evidence>
<name>B2AJ26_CUPTR</name>
<dbReference type="EMBL" id="CU633751">
    <property type="protein sequence ID" value="CAP64076.1"/>
    <property type="molecule type" value="Genomic_DNA"/>
</dbReference>
<dbReference type="RefSeq" id="WP_012354716.1">
    <property type="nucleotide sequence ID" value="NC_010529.1"/>
</dbReference>
<proteinExistence type="predicted"/>
<dbReference type="GeneID" id="96991105"/>
<evidence type="ECO:0000313" key="1">
    <source>
        <dbReference type="EMBL" id="CAP64076.1"/>
    </source>
</evidence>
<protein>
    <submittedName>
        <fullName evidence="1">Transposase, IS1111</fullName>
    </submittedName>
</protein>
<gene>
    <name evidence="1" type="ordered locus">pRALTA_0429</name>
</gene>
<accession>B2AJ26</accession>
<dbReference type="Proteomes" id="UP000001692">
    <property type="component" value="Plasmid pRALTA"/>
</dbReference>
<dbReference type="AlphaFoldDB" id="B2AJ26"/>
<keyword evidence="2" id="KW-1185">Reference proteome</keyword>
<organism evidence="1 2">
    <name type="scientific">Cupriavidus taiwanensis (strain DSM 17343 / BCRC 17206 / CCUG 44338 / CIP 107171 / LMG 19424 / R1)</name>
    <name type="common">Ralstonia taiwanensis (strain LMG 19424)</name>
    <dbReference type="NCBI Taxonomy" id="977880"/>
    <lineage>
        <taxon>Bacteria</taxon>
        <taxon>Pseudomonadati</taxon>
        <taxon>Pseudomonadota</taxon>
        <taxon>Betaproteobacteria</taxon>
        <taxon>Burkholderiales</taxon>
        <taxon>Burkholderiaceae</taxon>
        <taxon>Cupriavidus</taxon>
    </lineage>
</organism>
<dbReference type="KEGG" id="cti:pRALTA_0429"/>
<geneLocation type="plasmid" evidence="1 2">
    <name>pRALTA</name>
</geneLocation>
<dbReference type="HOGENOM" id="CLU_2632198_0_0_4"/>
<keyword evidence="1" id="KW-0614">Plasmid</keyword>
<sequence>MDQMSGLGPITATALVAPFSAQPLAQAGHSPQACGYSGTDRHGGHVSLGHISKRAATLLRRQVVNAGQTMLTRTRYP</sequence>
<reference evidence="1 2" key="1">
    <citation type="journal article" date="2008" name="Genome Res.">
        <title>Genome sequence of the beta-rhizobium Cupriavidus taiwanensis and comparative genomics of rhizobia.</title>
        <authorList>
            <person name="Amadou C."/>
            <person name="Pascal G."/>
            <person name="Mangenot S."/>
            <person name="Glew M."/>
            <person name="Bontemps C."/>
            <person name="Capela D."/>
            <person name="Carrere S."/>
            <person name="Cruveiller S."/>
            <person name="Dossat C."/>
            <person name="Lajus A."/>
            <person name="Marchetti M."/>
            <person name="Poinsot V."/>
            <person name="Rouy Z."/>
            <person name="Servin B."/>
            <person name="Saad M."/>
            <person name="Schenowitz C."/>
            <person name="Barbe V."/>
            <person name="Batut J."/>
            <person name="Medigue C."/>
            <person name="Masson-Boivin C."/>
        </authorList>
    </citation>
    <scope>NUCLEOTIDE SEQUENCE [LARGE SCALE GENOMIC DNA]</scope>
    <source>
        <strain evidence="2">DSM 17343 / BCRC 17206 / CCUG 44338 / CIP 107171 / LMG 19424 / R1</strain>
    </source>
</reference>